<dbReference type="InterPro" id="IPR017868">
    <property type="entry name" value="Filamin/ABP280_repeat-like"/>
</dbReference>
<dbReference type="EMBL" id="FN647757">
    <property type="protein sequence ID" value="CBJ28494.1"/>
    <property type="molecule type" value="Genomic_DNA"/>
</dbReference>
<gene>
    <name evidence="4" type="ORF">Esi_0107_0035</name>
</gene>
<name>D7FHC7_ECTSI</name>
<dbReference type="EMBL" id="FN649734">
    <property type="protein sequence ID" value="CBJ28494.1"/>
    <property type="molecule type" value="Genomic_DNA"/>
</dbReference>
<feature type="repeat" description="Filamin" evidence="1">
    <location>
        <begin position="615"/>
        <end position="671"/>
    </location>
</feature>
<keyword evidence="3" id="KW-1133">Transmembrane helix</keyword>
<sequence length="996" mass="107975">MRRGDMARLGRTMSALNISFTAMILMHVGVAMIDVLVGNNGVRFPAPSFAQLAGGDEDDIASWQATESPSAHWRKKVGKFFRPILRVPQVFSSPTLSPQECTRVELSGNLSRAVSDAPSQFTVQVKEWSESPLRVTPAEDGRTIVSVDHEASNGVYPIQYTLRIPGRYDMSITDVAGQGNGSDGNGTCVGDLPQTFELAYGGERTLPIPFGASAGKVAEALQGLRAPSATVTRSPVDELSPLWLVTFHGDSMGKCSNGPGEEAERVHPCPTFEGDHEPLLGSTSEEESTWPSGRDRPSRGIRVTEIVKGTPAVNQVDSRDLVTLRFSLFANNSHAYTPPSDDIDPVIAMHEKQELTCTVNEPTGTMSSNFGFRLNMFRRDTFVEARGTLQDLRNHLEKMLASAHQKHVRVQVTSAFGQRSLCGPRGNKVMIEFSRTNGAPPELKISEYVGVSHVSIRQVTKAVDSVSYVGQGRYVIEYTPVLAGNFSAEVLVAGAMIPPSGSMGDVTVLPSFEGLRGSSRWTRALSLAQAGHPRRSWTSRNALASHDTSGRRAWFGRTSSSTTTSNWPASSSCPRLNECAFTITSRDAFGNKRFRTRSDEWHATANGIADHGGLPTSDSDAQVVSDSLNGSYTVTYVPPSEGDYQIVVTLGNSSATSAIAHVHGPPKQAVGLAALPFRLAWGHGTAIIAATRWVVDRAARGGAAIIAAARWIVDKAARGGAAIIAAARWVFDMAARVDAAIIAAARWVVPRVARGGAAIIVAARPIVYRATTALLAPGRVEHLRLFLRFLPAIPAVAWASHAVANWKESLVLLSRLWSCLRFVLDPQFGVVVRAIHPVARVVFAVGFVAVLAIVLVFLVHRACWGLVVYVADRQERAARSHGAPASGLRRTPRHVSTPDRDWLTSVEAAVIHLLCGVPRLRDELLDFEHQDVYKSWWATIKSWFIAMPKVNPLKRRVLVGFLATFPREQGGFEFKKAITDCTGELMTAIHSGDKGM</sequence>
<keyword evidence="3" id="KW-0472">Membrane</keyword>
<feature type="region of interest" description="Disordered" evidence="2">
    <location>
        <begin position="272"/>
        <end position="297"/>
    </location>
</feature>
<dbReference type="SUPFAM" id="SSF81296">
    <property type="entry name" value="E set domains"/>
    <property type="match status" value="1"/>
</dbReference>
<evidence type="ECO:0000256" key="2">
    <source>
        <dbReference type="SAM" id="MobiDB-lite"/>
    </source>
</evidence>
<dbReference type="PROSITE" id="PS50194">
    <property type="entry name" value="FILAMIN_REPEAT"/>
    <property type="match status" value="1"/>
</dbReference>
<evidence type="ECO:0000256" key="1">
    <source>
        <dbReference type="PROSITE-ProRule" id="PRU00087"/>
    </source>
</evidence>
<keyword evidence="5" id="KW-1185">Reference proteome</keyword>
<evidence type="ECO:0000313" key="4">
    <source>
        <dbReference type="EMBL" id="CBJ28494.1"/>
    </source>
</evidence>
<accession>D7FHC7</accession>
<dbReference type="Gene3D" id="2.60.40.10">
    <property type="entry name" value="Immunoglobulins"/>
    <property type="match status" value="1"/>
</dbReference>
<evidence type="ECO:0000256" key="3">
    <source>
        <dbReference type="SAM" id="Phobius"/>
    </source>
</evidence>
<dbReference type="Pfam" id="PF00630">
    <property type="entry name" value="Filamin"/>
    <property type="match status" value="1"/>
</dbReference>
<dbReference type="OrthoDB" id="342730at2759"/>
<feature type="transmembrane region" description="Helical" evidence="3">
    <location>
        <begin position="841"/>
        <end position="871"/>
    </location>
</feature>
<dbReference type="InterPro" id="IPR014756">
    <property type="entry name" value="Ig_E-set"/>
</dbReference>
<dbReference type="InParanoid" id="D7FHC7"/>
<dbReference type="InterPro" id="IPR013783">
    <property type="entry name" value="Ig-like_fold"/>
</dbReference>
<feature type="transmembrane region" description="Helical" evidence="3">
    <location>
        <begin position="12"/>
        <end position="33"/>
    </location>
</feature>
<evidence type="ECO:0000313" key="5">
    <source>
        <dbReference type="Proteomes" id="UP000002630"/>
    </source>
</evidence>
<reference evidence="4 5" key="1">
    <citation type="journal article" date="2010" name="Nature">
        <title>The Ectocarpus genome and the independent evolution of multicellularity in brown algae.</title>
        <authorList>
            <person name="Cock J.M."/>
            <person name="Sterck L."/>
            <person name="Rouze P."/>
            <person name="Scornet D."/>
            <person name="Allen A.E."/>
            <person name="Amoutzias G."/>
            <person name="Anthouard V."/>
            <person name="Artiguenave F."/>
            <person name="Aury J.M."/>
            <person name="Badger J.H."/>
            <person name="Beszteri B."/>
            <person name="Billiau K."/>
            <person name="Bonnet E."/>
            <person name="Bothwell J.H."/>
            <person name="Bowler C."/>
            <person name="Boyen C."/>
            <person name="Brownlee C."/>
            <person name="Carrano C.J."/>
            <person name="Charrier B."/>
            <person name="Cho G.Y."/>
            <person name="Coelho S.M."/>
            <person name="Collen J."/>
            <person name="Corre E."/>
            <person name="Da Silva C."/>
            <person name="Delage L."/>
            <person name="Delaroque N."/>
            <person name="Dittami S.M."/>
            <person name="Doulbeau S."/>
            <person name="Elias M."/>
            <person name="Farnham G."/>
            <person name="Gachon C.M."/>
            <person name="Gschloessl B."/>
            <person name="Heesch S."/>
            <person name="Jabbari K."/>
            <person name="Jubin C."/>
            <person name="Kawai H."/>
            <person name="Kimura K."/>
            <person name="Kloareg B."/>
            <person name="Kupper F.C."/>
            <person name="Lang D."/>
            <person name="Le Bail A."/>
            <person name="Leblanc C."/>
            <person name="Lerouge P."/>
            <person name="Lohr M."/>
            <person name="Lopez P.J."/>
            <person name="Martens C."/>
            <person name="Maumus F."/>
            <person name="Michel G."/>
            <person name="Miranda-Saavedra D."/>
            <person name="Morales J."/>
            <person name="Moreau H."/>
            <person name="Motomura T."/>
            <person name="Nagasato C."/>
            <person name="Napoli C.A."/>
            <person name="Nelson D.R."/>
            <person name="Nyvall-Collen P."/>
            <person name="Peters A.F."/>
            <person name="Pommier C."/>
            <person name="Potin P."/>
            <person name="Poulain J."/>
            <person name="Quesneville H."/>
            <person name="Read B."/>
            <person name="Rensing S.A."/>
            <person name="Ritter A."/>
            <person name="Rousvoal S."/>
            <person name="Samanta M."/>
            <person name="Samson G."/>
            <person name="Schroeder D.C."/>
            <person name="Segurens B."/>
            <person name="Strittmatter M."/>
            <person name="Tonon T."/>
            <person name="Tregear J.W."/>
            <person name="Valentin K."/>
            <person name="von Dassow P."/>
            <person name="Yamagishi T."/>
            <person name="Van de Peer Y."/>
            <person name="Wincker P."/>
        </authorList>
    </citation>
    <scope>NUCLEOTIDE SEQUENCE [LARGE SCALE GENOMIC DNA]</scope>
    <source>
        <strain evidence="5">Ec32 / CCAP1310/4</strain>
    </source>
</reference>
<proteinExistence type="predicted"/>
<protein>
    <submittedName>
        <fullName evidence="4">Uncharacterized protein</fullName>
    </submittedName>
</protein>
<dbReference type="Proteomes" id="UP000002630">
    <property type="component" value="Linkage Group LG09"/>
</dbReference>
<organism evidence="4 5">
    <name type="scientific">Ectocarpus siliculosus</name>
    <name type="common">Brown alga</name>
    <name type="synonym">Conferva siliculosa</name>
    <dbReference type="NCBI Taxonomy" id="2880"/>
    <lineage>
        <taxon>Eukaryota</taxon>
        <taxon>Sar</taxon>
        <taxon>Stramenopiles</taxon>
        <taxon>Ochrophyta</taxon>
        <taxon>PX clade</taxon>
        <taxon>Phaeophyceae</taxon>
        <taxon>Ectocarpales</taxon>
        <taxon>Ectocarpaceae</taxon>
        <taxon>Ectocarpus</taxon>
    </lineage>
</organism>
<dbReference type="AlphaFoldDB" id="D7FHC7"/>
<keyword evidence="3" id="KW-0812">Transmembrane</keyword>